<dbReference type="Pfam" id="PF00308">
    <property type="entry name" value="Bac_DnaA"/>
    <property type="match status" value="1"/>
</dbReference>
<feature type="binding site" evidence="8">
    <location>
        <position position="244"/>
    </location>
    <ligand>
        <name>ATP</name>
        <dbReference type="ChEBI" id="CHEBI:30616"/>
    </ligand>
</feature>
<evidence type="ECO:0000256" key="8">
    <source>
        <dbReference type="HAMAP-Rule" id="MF_00377"/>
    </source>
</evidence>
<feature type="compositionally biased region" description="Pro residues" evidence="12">
    <location>
        <begin position="122"/>
        <end position="135"/>
    </location>
</feature>
<comment type="function">
    <text evidence="8 10">Plays an essential role in the initiation and regulation of chromosomal replication. ATP-DnaA binds to the origin of replication (oriC) to initiate formation of the DNA replication initiation complex once per cell cycle. Binds the DnaA box (a 9 base pair repeat at the origin) and separates the double-stranded (ds)DNA. Forms a right-handed helical filament on oriC DNA; dsDNA binds to the exterior of the filament while single-stranded (ss)DNA is stabiized in the filament's interior. The ATP-DnaA-oriC complex binds and stabilizes one strand of the AT-rich DNA unwinding element (DUE), permitting loading of DNA polymerase. After initiation quickly degrades to an ADP-DnaA complex that is not apt for DNA replication. Binds acidic phospholipids.</text>
</comment>
<comment type="subunit">
    <text evidence="8">Oligomerizes as a right-handed, spiral filament on DNA at oriC.</text>
</comment>
<keyword evidence="16" id="KW-1185">Reference proteome</keyword>
<keyword evidence="3 8" id="KW-0235">DNA replication</keyword>
<dbReference type="GO" id="GO:0005737">
    <property type="term" value="C:cytoplasm"/>
    <property type="evidence" value="ECO:0007669"/>
    <property type="project" value="UniProtKB-SubCell"/>
</dbReference>
<dbReference type="InterPro" id="IPR020591">
    <property type="entry name" value="Chromosome_initiator_DnaA-like"/>
</dbReference>
<feature type="compositionally biased region" description="Pro residues" evidence="12">
    <location>
        <begin position="89"/>
        <end position="112"/>
    </location>
</feature>
<dbReference type="GO" id="GO:0008289">
    <property type="term" value="F:lipid binding"/>
    <property type="evidence" value="ECO:0007669"/>
    <property type="project" value="UniProtKB-KW"/>
</dbReference>
<evidence type="ECO:0000256" key="12">
    <source>
        <dbReference type="SAM" id="MobiDB-lite"/>
    </source>
</evidence>
<dbReference type="EMBL" id="FMXA01000032">
    <property type="protein sequence ID" value="SDA61215.1"/>
    <property type="molecule type" value="Genomic_DNA"/>
</dbReference>
<keyword evidence="2 8" id="KW-0963">Cytoplasm</keyword>
<protein>
    <recommendedName>
        <fullName evidence="8 9">Chromosomal replication initiator protein DnaA</fullName>
    </recommendedName>
</protein>
<dbReference type="SMART" id="SM00382">
    <property type="entry name" value="AAA"/>
    <property type="match status" value="1"/>
</dbReference>
<proteinExistence type="inferred from homology"/>
<evidence type="ECO:0000256" key="6">
    <source>
        <dbReference type="ARBA" id="ARBA00023121"/>
    </source>
</evidence>
<dbReference type="RefSeq" id="WP_091365558.1">
    <property type="nucleotide sequence ID" value="NZ_FMXA01000032.1"/>
</dbReference>
<dbReference type="GO" id="GO:0006275">
    <property type="term" value="P:regulation of DNA replication"/>
    <property type="evidence" value="ECO:0007669"/>
    <property type="project" value="UniProtKB-UniRule"/>
</dbReference>
<sequence>MDIFSLWSKVLGEVQKSDPQYYEVIMRGVFPRSFENGVFSIMLTGSGPSWILGWFKAIYEKKLAEIISSLVGSPIRLEVVVQGQETPAPAAPATPAPLPESFPQPAMPPVTPAPQAQAPVSQTPPAPFPEAPSTPAPDFLDKVSRGDFQHADLPNIQDKIREQGKEPMHPGNLFEPAGEREEVTQQFEDQVNINRQFTFDTFIHGPSNELAFKAAKSVAEAALSGNTDSRTNPLFIYGPSGLGKTHLLHAICNYIHDHAPKLNVRFVTSETFLNDLIKSIETSSMDKFRKRYRSVDYFLMDDVQLFSGKNSSQTEVFNTFNVLFDNKKHIILTSDRTPQDIEKLEDRIKTRFSSGLIAPIEPPDYEMCSVILLKKAEHDHIVLPEDVINYIAGHIHTNVRELNGAYNKLVSYAQFTQQKITLDMARTALKDVIPPDAKKELTMEFITDVVCEYYGVSKASVLSPGRPKKIVAARQMAMYFCRQELNESYPNIRDYFKRKDHTTVMYACNRVEKDLKSKPGIADDYQKIKKILASR</sequence>
<dbReference type="InterPro" id="IPR001957">
    <property type="entry name" value="Chromosome_initiator_DnaA"/>
</dbReference>
<feature type="binding site" evidence="8">
    <location>
        <position position="243"/>
    </location>
    <ligand>
        <name>ATP</name>
        <dbReference type="ChEBI" id="CHEBI:30616"/>
    </ligand>
</feature>
<keyword evidence="7 8" id="KW-0238">DNA-binding</keyword>
<reference evidence="15 16" key="1">
    <citation type="submission" date="2016-10" db="EMBL/GenBank/DDBJ databases">
        <authorList>
            <person name="de Groot N.N."/>
        </authorList>
    </citation>
    <scope>NUCLEOTIDE SEQUENCE [LARGE SCALE GENOMIC DNA]</scope>
    <source>
        <strain evidence="15 16">DSM 15230</strain>
    </source>
</reference>
<dbReference type="SUPFAM" id="SSF48295">
    <property type="entry name" value="TrpR-like"/>
    <property type="match status" value="1"/>
</dbReference>
<evidence type="ECO:0000313" key="16">
    <source>
        <dbReference type="Proteomes" id="UP000199689"/>
    </source>
</evidence>
<dbReference type="GO" id="GO:0005524">
    <property type="term" value="F:ATP binding"/>
    <property type="evidence" value="ECO:0007669"/>
    <property type="project" value="UniProtKB-UniRule"/>
</dbReference>
<dbReference type="OrthoDB" id="9807019at2"/>
<dbReference type="SMART" id="SM00760">
    <property type="entry name" value="Bac_DnaA_C"/>
    <property type="match status" value="1"/>
</dbReference>
<dbReference type="Pfam" id="PF08299">
    <property type="entry name" value="Bac_DnaA_C"/>
    <property type="match status" value="1"/>
</dbReference>
<gene>
    <name evidence="8" type="primary">dnaA</name>
    <name evidence="15" type="ORF">SAMN02910343_01592</name>
</gene>
<dbReference type="CDD" id="cd00009">
    <property type="entry name" value="AAA"/>
    <property type="match status" value="1"/>
</dbReference>
<name>A0A1G5WV48_9FIRM</name>
<comment type="caution">
    <text evidence="8">Lacks conserved residue(s) required for the propagation of feature annotation.</text>
</comment>
<feature type="binding site" evidence="8">
    <location>
        <position position="245"/>
    </location>
    <ligand>
        <name>ATP</name>
        <dbReference type="ChEBI" id="CHEBI:30616"/>
    </ligand>
</feature>
<accession>A0A1G5WV48</accession>
<dbReference type="GO" id="GO:0006270">
    <property type="term" value="P:DNA replication initiation"/>
    <property type="evidence" value="ECO:0007669"/>
    <property type="project" value="UniProtKB-UniRule"/>
</dbReference>
<dbReference type="HAMAP" id="MF_00377">
    <property type="entry name" value="DnaA_bact"/>
    <property type="match status" value="1"/>
</dbReference>
<evidence type="ECO:0000256" key="4">
    <source>
        <dbReference type="ARBA" id="ARBA00022741"/>
    </source>
</evidence>
<comment type="subcellular location">
    <subcellularLocation>
        <location evidence="8">Cytoplasm</location>
    </subcellularLocation>
</comment>
<dbReference type="PANTHER" id="PTHR30050:SF2">
    <property type="entry name" value="CHROMOSOMAL REPLICATION INITIATOR PROTEIN DNAA"/>
    <property type="match status" value="1"/>
</dbReference>
<evidence type="ECO:0000256" key="9">
    <source>
        <dbReference type="NCBIfam" id="TIGR00362"/>
    </source>
</evidence>
<evidence type="ECO:0000256" key="5">
    <source>
        <dbReference type="ARBA" id="ARBA00022840"/>
    </source>
</evidence>
<dbReference type="Proteomes" id="UP000199689">
    <property type="component" value="Unassembled WGS sequence"/>
</dbReference>
<dbReference type="Gene3D" id="1.10.8.60">
    <property type="match status" value="1"/>
</dbReference>
<dbReference type="InterPro" id="IPR027417">
    <property type="entry name" value="P-loop_NTPase"/>
</dbReference>
<dbReference type="CDD" id="cd06571">
    <property type="entry name" value="Bac_DnaA_C"/>
    <property type="match status" value="1"/>
</dbReference>
<feature type="region of interest" description="Disordered" evidence="12">
    <location>
        <begin position="87"/>
        <end position="142"/>
    </location>
</feature>
<comment type="similarity">
    <text evidence="1 8 11">Belongs to the DnaA family.</text>
</comment>
<evidence type="ECO:0000256" key="1">
    <source>
        <dbReference type="ARBA" id="ARBA00006583"/>
    </source>
</evidence>
<organism evidence="15 16">
    <name type="scientific">Allisonella histaminiformans</name>
    <dbReference type="NCBI Taxonomy" id="209880"/>
    <lineage>
        <taxon>Bacteria</taxon>
        <taxon>Bacillati</taxon>
        <taxon>Bacillota</taxon>
        <taxon>Negativicutes</taxon>
        <taxon>Veillonellales</taxon>
        <taxon>Veillonellaceae</taxon>
        <taxon>Allisonella</taxon>
    </lineage>
</organism>
<dbReference type="PRINTS" id="PR00051">
    <property type="entry name" value="DNAA"/>
</dbReference>
<dbReference type="AlphaFoldDB" id="A0A1G5WV48"/>
<dbReference type="Gene3D" id="1.10.1750.10">
    <property type="match status" value="1"/>
</dbReference>
<dbReference type="PANTHER" id="PTHR30050">
    <property type="entry name" value="CHROMOSOMAL REPLICATION INITIATOR PROTEIN DNAA"/>
    <property type="match status" value="1"/>
</dbReference>
<evidence type="ECO:0000256" key="3">
    <source>
        <dbReference type="ARBA" id="ARBA00022705"/>
    </source>
</evidence>
<dbReference type="InterPro" id="IPR013159">
    <property type="entry name" value="DnaA_C"/>
</dbReference>
<evidence type="ECO:0000256" key="2">
    <source>
        <dbReference type="ARBA" id="ARBA00022490"/>
    </source>
</evidence>
<evidence type="ECO:0000259" key="13">
    <source>
        <dbReference type="SMART" id="SM00382"/>
    </source>
</evidence>
<evidence type="ECO:0000256" key="10">
    <source>
        <dbReference type="RuleBase" id="RU000577"/>
    </source>
</evidence>
<dbReference type="STRING" id="209880.SAMN02910343_01592"/>
<evidence type="ECO:0000313" key="15">
    <source>
        <dbReference type="EMBL" id="SDA61215.1"/>
    </source>
</evidence>
<dbReference type="SUPFAM" id="SSF52540">
    <property type="entry name" value="P-loop containing nucleoside triphosphate hydrolases"/>
    <property type="match status" value="1"/>
</dbReference>
<feature type="domain" description="Chromosomal replication initiator DnaA C-terminal" evidence="14">
    <location>
        <begin position="442"/>
        <end position="511"/>
    </location>
</feature>
<keyword evidence="4 8" id="KW-0547">Nucleotide-binding</keyword>
<feature type="domain" description="AAA+ ATPase" evidence="13">
    <location>
        <begin position="230"/>
        <end position="362"/>
    </location>
</feature>
<keyword evidence="6 8" id="KW-0446">Lipid-binding</keyword>
<keyword evidence="5 8" id="KW-0067">ATP-binding</keyword>
<evidence type="ECO:0000256" key="11">
    <source>
        <dbReference type="RuleBase" id="RU004227"/>
    </source>
</evidence>
<dbReference type="NCBIfam" id="TIGR00362">
    <property type="entry name" value="DnaA"/>
    <property type="match status" value="1"/>
</dbReference>
<dbReference type="Gene3D" id="3.40.50.300">
    <property type="entry name" value="P-loop containing nucleotide triphosphate hydrolases"/>
    <property type="match status" value="1"/>
</dbReference>
<evidence type="ECO:0000259" key="14">
    <source>
        <dbReference type="SMART" id="SM00760"/>
    </source>
</evidence>
<dbReference type="InterPro" id="IPR003593">
    <property type="entry name" value="AAA+_ATPase"/>
</dbReference>
<dbReference type="GO" id="GO:0005886">
    <property type="term" value="C:plasma membrane"/>
    <property type="evidence" value="ECO:0007669"/>
    <property type="project" value="TreeGrafter"/>
</dbReference>
<dbReference type="InterPro" id="IPR010921">
    <property type="entry name" value="Trp_repressor/repl_initiator"/>
</dbReference>
<dbReference type="GeneID" id="87756576"/>
<dbReference type="GO" id="GO:0003688">
    <property type="term" value="F:DNA replication origin binding"/>
    <property type="evidence" value="ECO:0007669"/>
    <property type="project" value="UniProtKB-UniRule"/>
</dbReference>
<evidence type="ECO:0000256" key="7">
    <source>
        <dbReference type="ARBA" id="ARBA00023125"/>
    </source>
</evidence>
<feature type="region of interest" description="Domain IV, binds dsDNA" evidence="8">
    <location>
        <begin position="414"/>
        <end position="535"/>
    </location>
</feature>
<feature type="binding site" evidence="8">
    <location>
        <position position="241"/>
    </location>
    <ligand>
        <name>ATP</name>
        <dbReference type="ChEBI" id="CHEBI:30616"/>
    </ligand>
</feature>
<dbReference type="InterPro" id="IPR013317">
    <property type="entry name" value="DnaA_dom"/>
</dbReference>
<comment type="domain">
    <text evidence="8">Domain I is involved in oligomerization and binding regulators, domain II is flexibile and of varying length in different bacteria, domain III forms the AAA+ region, while domain IV binds dsDNA.</text>
</comment>
<feature type="region of interest" description="Domain I, interacts with DnaA modulators" evidence="8">
    <location>
        <begin position="1"/>
        <end position="90"/>
    </location>
</feature>